<dbReference type="Proteomes" id="UP000706039">
    <property type="component" value="Unassembled WGS sequence"/>
</dbReference>
<dbReference type="EMBL" id="JAINVV010000012">
    <property type="protein sequence ID" value="MBY8825609.1"/>
    <property type="molecule type" value="Genomic_DNA"/>
</dbReference>
<accession>A0ABS7PW73</accession>
<feature type="domain" description="Aminoglycoside phosphotransferase" evidence="1">
    <location>
        <begin position="57"/>
        <end position="280"/>
    </location>
</feature>
<gene>
    <name evidence="2" type="ORF">K7G82_25130</name>
</gene>
<reference evidence="2 3" key="1">
    <citation type="submission" date="2021-08" db="EMBL/GenBank/DDBJ databases">
        <authorList>
            <person name="Tuo L."/>
        </authorList>
    </citation>
    <scope>NUCLEOTIDE SEQUENCE [LARGE SCALE GENOMIC DNA]</scope>
    <source>
        <strain evidence="2 3">JCM 31229</strain>
    </source>
</reference>
<dbReference type="Gene3D" id="3.90.1200.10">
    <property type="match status" value="1"/>
</dbReference>
<evidence type="ECO:0000313" key="3">
    <source>
        <dbReference type="Proteomes" id="UP000706039"/>
    </source>
</evidence>
<dbReference type="InterPro" id="IPR011009">
    <property type="entry name" value="Kinase-like_dom_sf"/>
</dbReference>
<dbReference type="SUPFAM" id="SSF56112">
    <property type="entry name" value="Protein kinase-like (PK-like)"/>
    <property type="match status" value="1"/>
</dbReference>
<proteinExistence type="predicted"/>
<organism evidence="2 3">
    <name type="scientific">Sphingomonas colocasiae</name>
    <dbReference type="NCBI Taxonomy" id="1848973"/>
    <lineage>
        <taxon>Bacteria</taxon>
        <taxon>Pseudomonadati</taxon>
        <taxon>Pseudomonadota</taxon>
        <taxon>Alphaproteobacteria</taxon>
        <taxon>Sphingomonadales</taxon>
        <taxon>Sphingomonadaceae</taxon>
        <taxon>Sphingomonas</taxon>
    </lineage>
</organism>
<dbReference type="InterPro" id="IPR041726">
    <property type="entry name" value="ACAD10_11_N"/>
</dbReference>
<evidence type="ECO:0000313" key="2">
    <source>
        <dbReference type="EMBL" id="MBY8825609.1"/>
    </source>
</evidence>
<protein>
    <submittedName>
        <fullName evidence="2">Phosphotransferase</fullName>
    </submittedName>
</protein>
<evidence type="ECO:0000259" key="1">
    <source>
        <dbReference type="Pfam" id="PF01636"/>
    </source>
</evidence>
<dbReference type="PANTHER" id="PTHR47829">
    <property type="entry name" value="HYDROLASE, PUTATIVE (AFU_ORTHOLOGUE AFUA_1G12880)-RELATED"/>
    <property type="match status" value="1"/>
</dbReference>
<sequence>MEPRQEDQAGLEGGADVSVDAAANAGTTAVREAHRFDQARLARWMEEHVEGFRGPLTVEQFRGGQSNPTYKLVTPSRAYVLRRKPPGPLLKGAHAIEREAHVLAALAPAGFPVAHVFGLCTDDSVIGSRFFIMEMVEGRIFWDATFPEVSKDERTGYFDAMNRTIAALHRIDPAAVGLEGYGRQGNYFERQIGLWSKQYLEDSDAGRNPDMDRLIEWLPANIPSGDESRIVHGDFRCDNMIFHPSEPRVLAVLDWELSTLGHPLADFAYHAMMFRMPPDIVAGLGGADLAALHIPSEAEYLATYCRHTDRPPVSQVTYDFCMAFNFFRIAAIFHGIKGRVVRGTAASAHARDRAACFPRLAALACERMEACL</sequence>
<comment type="caution">
    <text evidence="2">The sequence shown here is derived from an EMBL/GenBank/DDBJ whole genome shotgun (WGS) entry which is preliminary data.</text>
</comment>
<dbReference type="Gene3D" id="3.30.200.20">
    <property type="entry name" value="Phosphorylase Kinase, domain 1"/>
    <property type="match status" value="1"/>
</dbReference>
<dbReference type="PANTHER" id="PTHR47829:SF3">
    <property type="entry name" value="AMINOGLYCOSIDE PHOSPHOTRANSFERASE DOMAIN-CONTAINING PROTEIN"/>
    <property type="match status" value="1"/>
</dbReference>
<keyword evidence="3" id="KW-1185">Reference proteome</keyword>
<dbReference type="InterPro" id="IPR052898">
    <property type="entry name" value="ACAD10-like"/>
</dbReference>
<dbReference type="Pfam" id="PF01636">
    <property type="entry name" value="APH"/>
    <property type="match status" value="1"/>
</dbReference>
<dbReference type="CDD" id="cd05154">
    <property type="entry name" value="ACAD10_11_N-like"/>
    <property type="match status" value="1"/>
</dbReference>
<dbReference type="InterPro" id="IPR002575">
    <property type="entry name" value="Aminoglycoside_PTrfase"/>
</dbReference>
<name>A0ABS7PW73_9SPHN</name>